<dbReference type="GO" id="GO:0016209">
    <property type="term" value="F:antioxidant activity"/>
    <property type="evidence" value="ECO:0007669"/>
    <property type="project" value="InterPro"/>
</dbReference>
<feature type="domain" description="Thioredoxin" evidence="5">
    <location>
        <begin position="251"/>
        <end position="388"/>
    </location>
</feature>
<protein>
    <submittedName>
        <fullName evidence="6">AhpC/TSA family protein</fullName>
    </submittedName>
    <submittedName>
        <fullName evidence="7">Putative thiol:disulfide interchange protein, TlpA-like</fullName>
    </submittedName>
</protein>
<reference evidence="9 13" key="5">
    <citation type="submission" date="2019-07" db="EMBL/GenBank/DDBJ databases">
        <title>Genome Sequencing of Bacteroides fragilis.</title>
        <authorList>
            <person name="Pinto K.M."/>
            <person name="Ruoff K.L."/>
            <person name="Price C.E."/>
            <person name="Valls R.A."/>
            <person name="O'Toole G.A."/>
        </authorList>
    </citation>
    <scope>NUCLEOTIDE SEQUENCE [LARGE SCALE GENOMIC DNA]</scope>
    <source>
        <strain evidence="9 13">AD135F_3B</strain>
    </source>
</reference>
<dbReference type="PROSITE" id="PS51352">
    <property type="entry name" value="THIOREDOXIN_2"/>
    <property type="match status" value="1"/>
</dbReference>
<dbReference type="EMBL" id="VOHV01000018">
    <property type="protein sequence ID" value="TWV36471.1"/>
    <property type="molecule type" value="Genomic_DNA"/>
</dbReference>
<reference evidence="7" key="2">
    <citation type="submission" date="2017-10" db="EMBL/GenBank/DDBJ databases">
        <authorList>
            <person name="Banno H."/>
            <person name="Chua N.-H."/>
        </authorList>
    </citation>
    <scope>NUCLEOTIDE SEQUENCE</scope>
    <source>
        <strain evidence="7">12905</strain>
    </source>
</reference>
<evidence type="ECO:0000313" key="13">
    <source>
        <dbReference type="Proteomes" id="UP000319026"/>
    </source>
</evidence>
<reference evidence="6 14" key="3">
    <citation type="journal article" date="2019" name="Nat. Med.">
        <title>A library of human gut bacterial isolates paired with longitudinal multiomics data enables mechanistic microbiome research.</title>
        <authorList>
            <person name="Poyet M."/>
            <person name="Groussin M."/>
            <person name="Gibbons S.M."/>
            <person name="Avila-Pacheco J."/>
            <person name="Jiang X."/>
            <person name="Kearney S.M."/>
            <person name="Perrotta A.R."/>
            <person name="Berdy B."/>
            <person name="Zhao S."/>
            <person name="Lieberman T.D."/>
            <person name="Swanson P.K."/>
            <person name="Smith M."/>
            <person name="Roesemann S."/>
            <person name="Alexander J.E."/>
            <person name="Rich S.A."/>
            <person name="Livny J."/>
            <person name="Vlamakis H."/>
            <person name="Clish C."/>
            <person name="Bullock K."/>
            <person name="Deik A."/>
            <person name="Scott J."/>
            <person name="Pierce K.A."/>
            <person name="Xavier R.J."/>
            <person name="Alm E.J."/>
        </authorList>
    </citation>
    <scope>NUCLEOTIDE SEQUENCE [LARGE SCALE GENOMIC DNA]</scope>
    <source>
        <strain evidence="6 14">BIOML-A7</strain>
    </source>
</reference>
<keyword evidence="2" id="KW-0201">Cytochrome c-type biogenesis</keyword>
<evidence type="ECO:0000313" key="10">
    <source>
        <dbReference type="EMBL" id="UVR55352.1"/>
    </source>
</evidence>
<evidence type="ECO:0000313" key="11">
    <source>
        <dbReference type="Proteomes" id="UP000231846"/>
    </source>
</evidence>
<proteinExistence type="predicted"/>
<dbReference type="SUPFAM" id="SSF52833">
    <property type="entry name" value="Thioredoxin-like"/>
    <property type="match status" value="1"/>
</dbReference>
<dbReference type="EMBL" id="CP103216">
    <property type="protein sequence ID" value="UVR55352.1"/>
    <property type="molecule type" value="Genomic_DNA"/>
</dbReference>
<keyword evidence="4" id="KW-0676">Redox-active center</keyword>
<comment type="subcellular location">
    <subcellularLocation>
        <location evidence="1">Cell envelope</location>
    </subcellularLocation>
</comment>
<evidence type="ECO:0000256" key="3">
    <source>
        <dbReference type="ARBA" id="ARBA00023157"/>
    </source>
</evidence>
<evidence type="ECO:0000313" key="14">
    <source>
        <dbReference type="Proteomes" id="UP000436803"/>
    </source>
</evidence>
<dbReference type="GO" id="GO:0030313">
    <property type="term" value="C:cell envelope"/>
    <property type="evidence" value="ECO:0007669"/>
    <property type="project" value="UniProtKB-SubCell"/>
</dbReference>
<dbReference type="InterPro" id="IPR000866">
    <property type="entry name" value="AhpC/TSA"/>
</dbReference>
<evidence type="ECO:0000259" key="5">
    <source>
        <dbReference type="PROSITE" id="PS51352"/>
    </source>
</evidence>
<gene>
    <name evidence="7" type="primary">tlpA_2</name>
    <name evidence="7" type="ORF">CQW34_02205</name>
    <name evidence="6" type="ORF">F2Z29_06645</name>
    <name evidence="9" type="ORF">FSA03_20580</name>
    <name evidence="8" type="ORF">FSA06_24350</name>
    <name evidence="10" type="ORF">NXX45_16645</name>
</gene>
<dbReference type="GO" id="GO:0016491">
    <property type="term" value="F:oxidoreductase activity"/>
    <property type="evidence" value="ECO:0007669"/>
    <property type="project" value="InterPro"/>
</dbReference>
<dbReference type="EMBL" id="VWAW01000004">
    <property type="protein sequence ID" value="KAA5176225.1"/>
    <property type="molecule type" value="Genomic_DNA"/>
</dbReference>
<dbReference type="GO" id="GO:0017004">
    <property type="term" value="P:cytochrome complex assembly"/>
    <property type="evidence" value="ECO:0007669"/>
    <property type="project" value="UniProtKB-KW"/>
</dbReference>
<dbReference type="InterPro" id="IPR050553">
    <property type="entry name" value="Thioredoxin_ResA/DsbE_sf"/>
</dbReference>
<evidence type="ECO:0000256" key="4">
    <source>
        <dbReference type="ARBA" id="ARBA00023284"/>
    </source>
</evidence>
<name>A0A2M9V7I7_BACFG</name>
<dbReference type="Proteomes" id="UP000436803">
    <property type="component" value="Unassembled WGS sequence"/>
</dbReference>
<reference evidence="7 11" key="1">
    <citation type="journal article" date="2017" name="MBio">
        <title>Gut Symbiont Bacteroides fragilis Secretes a Eukaryotic-Like Ubiquitin Protein That Mediates Intraspecies Antagonism.</title>
        <authorList>
            <person name="Chatzidaki-Livanis M."/>
            <person name="Coyne M.J."/>
            <person name="Roelofs K.G."/>
            <person name="Gentyala R.R."/>
            <person name="Caldwell J.M."/>
            <person name="Comstock L.E."/>
        </authorList>
    </citation>
    <scope>NUCLEOTIDE SEQUENCE [LARGE SCALE GENOMIC DNA]</scope>
    <source>
        <strain evidence="7 11">12905</strain>
    </source>
</reference>
<dbReference type="RefSeq" id="WP_005787764.1">
    <property type="nucleotide sequence ID" value="NZ_CABKOU010000002.1"/>
</dbReference>
<accession>A0A2M9V7I7</accession>
<reference evidence="10" key="6">
    <citation type="submission" date="2022-08" db="EMBL/GenBank/DDBJ databases">
        <title>Genome Sequencing of Bacteroides fragilis Group Isolates with Nanopore Technology.</title>
        <authorList>
            <person name="Tisza M.J."/>
            <person name="Smith D."/>
            <person name="Dekker J.P."/>
        </authorList>
    </citation>
    <scope>NUCLEOTIDE SEQUENCE</scope>
    <source>
        <strain evidence="10">BFG-70</strain>
    </source>
</reference>
<evidence type="ECO:0000313" key="9">
    <source>
        <dbReference type="EMBL" id="TWV45391.1"/>
    </source>
</evidence>
<evidence type="ECO:0000313" key="6">
    <source>
        <dbReference type="EMBL" id="KAA5176225.1"/>
    </source>
</evidence>
<reference evidence="8 12" key="4">
    <citation type="submission" date="2019-07" db="EMBL/GenBank/DDBJ databases">
        <title>Genome sequencing of Bacteroides fragilis.</title>
        <authorList>
            <person name="Galasyn E.V."/>
            <person name="Ruoff K.L."/>
            <person name="Price C.E."/>
            <person name="Valls R.A."/>
            <person name="O'Toole G.A."/>
        </authorList>
    </citation>
    <scope>NUCLEOTIDE SEQUENCE [LARGE SCALE GENOMIC DNA]</scope>
    <source>
        <strain evidence="8 12">AD135F_1B</strain>
    </source>
</reference>
<dbReference type="Gene3D" id="3.40.30.10">
    <property type="entry name" value="Glutaredoxin"/>
    <property type="match status" value="1"/>
</dbReference>
<evidence type="ECO:0000313" key="7">
    <source>
        <dbReference type="EMBL" id="PJY74636.1"/>
    </source>
</evidence>
<dbReference type="EMBL" id="PDCW01000013">
    <property type="protein sequence ID" value="PJY74636.1"/>
    <property type="molecule type" value="Genomic_DNA"/>
</dbReference>
<dbReference type="CDD" id="cd02966">
    <property type="entry name" value="TlpA_like_family"/>
    <property type="match status" value="1"/>
</dbReference>
<dbReference type="Proteomes" id="UP000319026">
    <property type="component" value="Unassembled WGS sequence"/>
</dbReference>
<evidence type="ECO:0000313" key="8">
    <source>
        <dbReference type="EMBL" id="TWV36471.1"/>
    </source>
</evidence>
<keyword evidence="3" id="KW-1015">Disulfide bond</keyword>
<dbReference type="EMBL" id="VOHT01000011">
    <property type="protein sequence ID" value="TWV45391.1"/>
    <property type="molecule type" value="Genomic_DNA"/>
</dbReference>
<evidence type="ECO:0000256" key="2">
    <source>
        <dbReference type="ARBA" id="ARBA00022748"/>
    </source>
</evidence>
<dbReference type="Proteomes" id="UP000315444">
    <property type="component" value="Unassembled WGS sequence"/>
</dbReference>
<dbReference type="PANTHER" id="PTHR42852:SF6">
    <property type="entry name" value="THIOL:DISULFIDE INTERCHANGE PROTEIN DSBE"/>
    <property type="match status" value="1"/>
</dbReference>
<dbReference type="InterPro" id="IPR013766">
    <property type="entry name" value="Thioredoxin_domain"/>
</dbReference>
<dbReference type="Proteomes" id="UP001060330">
    <property type="component" value="Chromosome"/>
</dbReference>
<organism evidence="7 11">
    <name type="scientific">Bacteroides fragilis</name>
    <dbReference type="NCBI Taxonomy" id="817"/>
    <lineage>
        <taxon>Bacteria</taxon>
        <taxon>Pseudomonadati</taxon>
        <taxon>Bacteroidota</taxon>
        <taxon>Bacteroidia</taxon>
        <taxon>Bacteroidales</taxon>
        <taxon>Bacteroidaceae</taxon>
        <taxon>Bacteroides</taxon>
    </lineage>
</organism>
<evidence type="ECO:0000256" key="1">
    <source>
        <dbReference type="ARBA" id="ARBA00004196"/>
    </source>
</evidence>
<dbReference type="Proteomes" id="UP000231846">
    <property type="component" value="Unassembled WGS sequence"/>
</dbReference>
<dbReference type="Pfam" id="PF00578">
    <property type="entry name" value="AhpC-TSA"/>
    <property type="match status" value="1"/>
</dbReference>
<evidence type="ECO:0000313" key="12">
    <source>
        <dbReference type="Proteomes" id="UP000315444"/>
    </source>
</evidence>
<sequence>MKTQFFTLFFTIICLSLQAQQPCIIEGNINGIPDGTVISLMRQQGTGMKRIANDTIDNGKFKFIIHTLNNQTEALRIVSKGEGFPNTWLDVYASPGETVSIIGSDKLLRTWNIVSNIKEQQEENQYTNEGFRNLTDQRQRLQALSSDMWKKIAISDSPKEKIQMTDSIQNILYPQLDSLELLLSKEEINLMKNLPVTSIWLDHLEALSRQSVYLKGFPISEAQVLYQQLTSTQRNSQIGKKIEACLTPTKAKIGDDMPDTELSNIDGNHHRLSDYKGKYLLLDFWSRSCGHCIESLPEMEILSDMWKEKVTFIGINIDDEKSWKEFSQRKNIKWIDLNDPKGAFGLYIRYKANGTPFYVLVTPDGKITDIWYGYNKDSLSERLKQGIK</sequence>
<dbReference type="PANTHER" id="PTHR42852">
    <property type="entry name" value="THIOL:DISULFIDE INTERCHANGE PROTEIN DSBE"/>
    <property type="match status" value="1"/>
</dbReference>
<dbReference type="AlphaFoldDB" id="A0A2M9V7I7"/>
<dbReference type="InterPro" id="IPR036249">
    <property type="entry name" value="Thioredoxin-like_sf"/>
</dbReference>